<evidence type="ECO:0000256" key="2">
    <source>
        <dbReference type="ARBA" id="ARBA00022801"/>
    </source>
</evidence>
<proteinExistence type="inferred from homology"/>
<dbReference type="OrthoDB" id="5783963at2759"/>
<dbReference type="EMBL" id="NAJL01000017">
    <property type="protein sequence ID" value="TKA28638.1"/>
    <property type="molecule type" value="Genomic_DNA"/>
</dbReference>
<dbReference type="GO" id="GO:0006152">
    <property type="term" value="P:purine nucleoside catabolic process"/>
    <property type="evidence" value="ECO:0007669"/>
    <property type="project" value="TreeGrafter"/>
</dbReference>
<keyword evidence="2" id="KW-0378">Hydrolase</keyword>
<comment type="caution">
    <text evidence="5">The sequence shown here is derived from an EMBL/GenBank/DDBJ whole genome shotgun (WGS) entry which is preliminary data.</text>
</comment>
<sequence>MAPRKVIIDTDPGVDDILAMLLACACLPEELEILLISVTYGNIDVQSCIRNVLSLFHHVQKEIAWRKSQGRNIGFETIRRSKPLVAVGPEHPLSDDMLMADFFHGKDGLGGIHESHPHLSPNDAWTSVLSAVKTSGDPATSHIADELANSNALFTPSNEPAHQEILRLLKENEPDSVTIIAIGPLTNLALAAAEDPEAFLRVKEVVVMGGTINEPGNITPVGEFNTFADSVAAARVYALTSPNPFTTMPPTPPTPPGTAKGQHPPPFLAPYPKSLSRQLRVTMFPLDITERHVLTRGEFRKTMEPILAANSPLAEWATAFLNATFNKIESLQSNSGEAGWKVNEDEDIRIETSGDSGNWLSSKAGNRIDRCVATPGETTFGGYLLKRVFSL</sequence>
<dbReference type="InterPro" id="IPR023186">
    <property type="entry name" value="IUNH"/>
</dbReference>
<dbReference type="AlphaFoldDB" id="A0A4U0U1C8"/>
<protein>
    <recommendedName>
        <fullName evidence="4">Inosine/uridine-preferring nucleoside hydrolase domain-containing protein</fullName>
    </recommendedName>
</protein>
<gene>
    <name evidence="5" type="ORF">B0A50_02965</name>
</gene>
<comment type="similarity">
    <text evidence="1">Belongs to the IUNH family.</text>
</comment>
<evidence type="ECO:0000313" key="6">
    <source>
        <dbReference type="Proteomes" id="UP000308549"/>
    </source>
</evidence>
<evidence type="ECO:0000256" key="1">
    <source>
        <dbReference type="ARBA" id="ARBA00009176"/>
    </source>
</evidence>
<feature type="domain" description="Inosine/uridine-preferring nucleoside hydrolase" evidence="4">
    <location>
        <begin position="6"/>
        <end position="322"/>
    </location>
</feature>
<dbReference type="PANTHER" id="PTHR12304:SF56">
    <property type="entry name" value="HYDROLASE, PUTATIVE (AFU_ORTHOLOGUE AFUA_1G11790)-RELATED"/>
    <property type="match status" value="1"/>
</dbReference>
<organism evidence="5 6">
    <name type="scientific">Salinomyces thailandicus</name>
    <dbReference type="NCBI Taxonomy" id="706561"/>
    <lineage>
        <taxon>Eukaryota</taxon>
        <taxon>Fungi</taxon>
        <taxon>Dikarya</taxon>
        <taxon>Ascomycota</taxon>
        <taxon>Pezizomycotina</taxon>
        <taxon>Dothideomycetes</taxon>
        <taxon>Dothideomycetidae</taxon>
        <taxon>Mycosphaerellales</taxon>
        <taxon>Teratosphaeriaceae</taxon>
        <taxon>Salinomyces</taxon>
    </lineage>
</organism>
<dbReference type="GO" id="GO:0008477">
    <property type="term" value="F:purine nucleosidase activity"/>
    <property type="evidence" value="ECO:0007669"/>
    <property type="project" value="TreeGrafter"/>
</dbReference>
<dbReference type="Proteomes" id="UP000308549">
    <property type="component" value="Unassembled WGS sequence"/>
</dbReference>
<dbReference type="InterPro" id="IPR001910">
    <property type="entry name" value="Inosine/uridine_hydrolase_dom"/>
</dbReference>
<name>A0A4U0U1C8_9PEZI</name>
<dbReference type="SUPFAM" id="SSF53590">
    <property type="entry name" value="Nucleoside hydrolase"/>
    <property type="match status" value="1"/>
</dbReference>
<keyword evidence="6" id="KW-1185">Reference proteome</keyword>
<dbReference type="Gene3D" id="3.90.245.10">
    <property type="entry name" value="Ribonucleoside hydrolase-like"/>
    <property type="match status" value="1"/>
</dbReference>
<reference evidence="5 6" key="1">
    <citation type="submission" date="2017-03" db="EMBL/GenBank/DDBJ databases">
        <title>Genomes of endolithic fungi from Antarctica.</title>
        <authorList>
            <person name="Coleine C."/>
            <person name="Masonjones S."/>
            <person name="Stajich J.E."/>
        </authorList>
    </citation>
    <scope>NUCLEOTIDE SEQUENCE [LARGE SCALE GENOMIC DNA]</scope>
    <source>
        <strain evidence="5 6">CCFEE 6315</strain>
    </source>
</reference>
<evidence type="ECO:0000256" key="3">
    <source>
        <dbReference type="ARBA" id="ARBA00023295"/>
    </source>
</evidence>
<keyword evidence="3" id="KW-0326">Glycosidase</keyword>
<dbReference type="PANTHER" id="PTHR12304">
    <property type="entry name" value="INOSINE-URIDINE PREFERRING NUCLEOSIDE HYDROLASE"/>
    <property type="match status" value="1"/>
</dbReference>
<accession>A0A4U0U1C8</accession>
<dbReference type="GO" id="GO:0005829">
    <property type="term" value="C:cytosol"/>
    <property type="evidence" value="ECO:0007669"/>
    <property type="project" value="TreeGrafter"/>
</dbReference>
<dbReference type="InterPro" id="IPR036452">
    <property type="entry name" value="Ribo_hydro-like"/>
</dbReference>
<evidence type="ECO:0000313" key="5">
    <source>
        <dbReference type="EMBL" id="TKA28638.1"/>
    </source>
</evidence>
<dbReference type="Pfam" id="PF01156">
    <property type="entry name" value="IU_nuc_hydro"/>
    <property type="match status" value="1"/>
</dbReference>
<evidence type="ECO:0000259" key="4">
    <source>
        <dbReference type="Pfam" id="PF01156"/>
    </source>
</evidence>